<protein>
    <recommendedName>
        <fullName evidence="3">YncE family protein</fullName>
    </recommendedName>
</protein>
<comment type="caution">
    <text evidence="1">The sequence shown here is derived from an EMBL/GenBank/DDBJ whole genome shotgun (WGS) entry which is preliminary data.</text>
</comment>
<dbReference type="Proteomes" id="UP000265882">
    <property type="component" value="Unassembled WGS sequence"/>
</dbReference>
<dbReference type="AlphaFoldDB" id="A0A3A4NC89"/>
<evidence type="ECO:0008006" key="3">
    <source>
        <dbReference type="Google" id="ProtNLM"/>
    </source>
</evidence>
<gene>
    <name evidence="1" type="ORF">C4520_21640</name>
</gene>
<name>A0A3A4NC89_ABYX5</name>
<evidence type="ECO:0000313" key="1">
    <source>
        <dbReference type="EMBL" id="RJP14320.1"/>
    </source>
</evidence>
<proteinExistence type="predicted"/>
<dbReference type="PANTHER" id="PTHR36842:SF1">
    <property type="entry name" value="PROTEIN TOLB"/>
    <property type="match status" value="1"/>
</dbReference>
<dbReference type="EMBL" id="QZKU01000144">
    <property type="protein sequence ID" value="RJP14320.1"/>
    <property type="molecule type" value="Genomic_DNA"/>
</dbReference>
<dbReference type="PANTHER" id="PTHR36842">
    <property type="entry name" value="PROTEIN TOLB HOMOLOG"/>
    <property type="match status" value="1"/>
</dbReference>
<evidence type="ECO:0000313" key="2">
    <source>
        <dbReference type="Proteomes" id="UP000265882"/>
    </source>
</evidence>
<organism evidence="1 2">
    <name type="scientific">Abyssobacteria bacterium (strain SURF_5)</name>
    <dbReference type="NCBI Taxonomy" id="2093360"/>
    <lineage>
        <taxon>Bacteria</taxon>
        <taxon>Pseudomonadati</taxon>
        <taxon>Candidatus Hydrogenedentota</taxon>
        <taxon>Candidatus Abyssobacteria</taxon>
    </lineage>
</organism>
<accession>A0A3A4NC89</accession>
<sequence length="362" mass="40215">MSGRGSIASTSPRPHTSPLFLAAVLFIFFTVFYSGCGRRAEVITAQHSGRRVGPYDADGRYIAYVWSPAQLMSTQGHLVLLDTFSSEEIELEPDLNGPITLSNGRVIWWNSRLRDVEGMSDVLVYDIEKREKSAVARAKVAGLDADGAHIVWEQQHPDHGSEIVLFNQDTGQQKVINTPAETLAINRNAQIAGGMIAWETYIPKTNQSAIVLYNLADQKLSEIRSSHGHIRYSLSGEYLVYCQNKDIHLYAIASGDDRTIASLERLKGTPRIEGNRIVWCEHIRKEEFKGIPGQPLMDEKDICNVLEYDISSGKKRTIAANLLSNAGVNILGGRIYLPVYREYPPPGASNLVVSVDLMAWQT</sequence>
<dbReference type="SUPFAM" id="SSF69304">
    <property type="entry name" value="Tricorn protease N-terminal domain"/>
    <property type="match status" value="1"/>
</dbReference>
<reference evidence="1 2" key="1">
    <citation type="journal article" date="2017" name="ISME J.">
        <title>Energy and carbon metabolisms in a deep terrestrial subsurface fluid microbial community.</title>
        <authorList>
            <person name="Momper L."/>
            <person name="Jungbluth S.P."/>
            <person name="Lee M.D."/>
            <person name="Amend J.P."/>
        </authorList>
    </citation>
    <scope>NUCLEOTIDE SEQUENCE [LARGE SCALE GENOMIC DNA]</scope>
    <source>
        <strain evidence="1">SURF_5</strain>
    </source>
</reference>